<dbReference type="Pfam" id="PF03780">
    <property type="entry name" value="Asp23"/>
    <property type="match status" value="1"/>
</dbReference>
<reference evidence="2" key="1">
    <citation type="submission" date="2015-09" db="EMBL/GenBank/DDBJ databases">
        <authorList>
            <consortium name="Pathogen Informatics"/>
        </authorList>
    </citation>
    <scope>NUCLEOTIDE SEQUENCE</scope>
    <source>
        <strain evidence="2">2789STDY5834896</strain>
    </source>
</reference>
<comment type="similarity">
    <text evidence="1">Belongs to the asp23 family.</text>
</comment>
<sequence length="117" mass="12394">MLKLENHLGTTTITGEYFAGLVGNVVSDCYGVIGIAASTPVQGIKRFLSGKSTPDQGVRIKTIGDKLVIDIHIVVLYGINVSAIVKSIINKVRYAVSQAVGMQVAKINVYVDGMAAE</sequence>
<evidence type="ECO:0000313" key="2">
    <source>
        <dbReference type="EMBL" id="SCJ66943.1"/>
    </source>
</evidence>
<dbReference type="InterPro" id="IPR005531">
    <property type="entry name" value="Asp23"/>
</dbReference>
<evidence type="ECO:0000256" key="1">
    <source>
        <dbReference type="ARBA" id="ARBA00005721"/>
    </source>
</evidence>
<dbReference type="EMBL" id="FMHG01000001">
    <property type="protein sequence ID" value="SCJ66943.1"/>
    <property type="molecule type" value="Genomic_DNA"/>
</dbReference>
<name>A0A1C6IBM1_9FIRM</name>
<dbReference type="PANTHER" id="PTHR34297">
    <property type="entry name" value="HYPOTHETICAL CYTOSOLIC PROTEIN-RELATED"/>
    <property type="match status" value="1"/>
</dbReference>
<dbReference type="PANTHER" id="PTHR34297:SF2">
    <property type="entry name" value="ASP23_GLS24 FAMILY ENVELOPE STRESS RESPONSE PROTEIN"/>
    <property type="match status" value="1"/>
</dbReference>
<organism evidence="2">
    <name type="scientific">uncultured Anaerotruncus sp</name>
    <dbReference type="NCBI Taxonomy" id="905011"/>
    <lineage>
        <taxon>Bacteria</taxon>
        <taxon>Bacillati</taxon>
        <taxon>Bacillota</taxon>
        <taxon>Clostridia</taxon>
        <taxon>Eubacteriales</taxon>
        <taxon>Oscillospiraceae</taxon>
        <taxon>Anaerotruncus</taxon>
        <taxon>environmental samples</taxon>
    </lineage>
</organism>
<dbReference type="AlphaFoldDB" id="A0A1C6IBM1"/>
<protein>
    <submittedName>
        <fullName evidence="2">Protein of uncharacterized function (DUF322)</fullName>
    </submittedName>
</protein>
<gene>
    <name evidence="2" type="ORF">SAMEA3545359_01345</name>
</gene>
<proteinExistence type="inferred from homology"/>
<accession>A0A1C6IBM1</accession>